<evidence type="ECO:0000313" key="1">
    <source>
        <dbReference type="EMBL" id="TWB76027.1"/>
    </source>
</evidence>
<protein>
    <recommendedName>
        <fullName evidence="3">AlpA family transcriptional regulator</fullName>
    </recommendedName>
</protein>
<proteinExistence type="predicted"/>
<dbReference type="AlphaFoldDB" id="A0A560JYD2"/>
<keyword evidence="2" id="KW-1185">Reference proteome</keyword>
<gene>
    <name evidence="1" type="ORF">FBZ95_104207</name>
</gene>
<dbReference type="EMBL" id="VITW01000004">
    <property type="protein sequence ID" value="TWB76027.1"/>
    <property type="molecule type" value="Genomic_DNA"/>
</dbReference>
<accession>A0A560JYD2</accession>
<sequence>MATRPEITGRKTQSTVTLMAYSIEQFCQAHGISIDLYFKMQRQGLGPATMKVGSRTLISVEAAAAWRRERESDAKNFTAAE</sequence>
<name>A0A560JYD2_9BRAD</name>
<evidence type="ECO:0008006" key="3">
    <source>
        <dbReference type="Google" id="ProtNLM"/>
    </source>
</evidence>
<organism evidence="1 2">
    <name type="scientific">Bradyrhizobium sacchari</name>
    <dbReference type="NCBI Taxonomy" id="1399419"/>
    <lineage>
        <taxon>Bacteria</taxon>
        <taxon>Pseudomonadati</taxon>
        <taxon>Pseudomonadota</taxon>
        <taxon>Alphaproteobacteria</taxon>
        <taxon>Hyphomicrobiales</taxon>
        <taxon>Nitrobacteraceae</taxon>
        <taxon>Bradyrhizobium</taxon>
    </lineage>
</organism>
<comment type="caution">
    <text evidence="1">The sequence shown here is derived from an EMBL/GenBank/DDBJ whole genome shotgun (WGS) entry which is preliminary data.</text>
</comment>
<evidence type="ECO:0000313" key="2">
    <source>
        <dbReference type="Proteomes" id="UP000315914"/>
    </source>
</evidence>
<dbReference type="STRING" id="1399419.A5906_25820"/>
<reference evidence="1 2" key="1">
    <citation type="submission" date="2019-06" db="EMBL/GenBank/DDBJ databases">
        <title>Genomic Encyclopedia of Type Strains, Phase IV (KMG-V): Genome sequencing to study the core and pangenomes of soil and plant-associated prokaryotes.</title>
        <authorList>
            <person name="Whitman W."/>
        </authorList>
    </citation>
    <scope>NUCLEOTIDE SEQUENCE [LARGE SCALE GENOMIC DNA]</scope>
    <source>
        <strain evidence="1 2">BR 10556</strain>
    </source>
</reference>
<dbReference type="Proteomes" id="UP000315914">
    <property type="component" value="Unassembled WGS sequence"/>
</dbReference>